<evidence type="ECO:0008006" key="4">
    <source>
        <dbReference type="Google" id="ProtNLM"/>
    </source>
</evidence>
<dbReference type="Proteomes" id="UP001597090">
    <property type="component" value="Unassembled WGS sequence"/>
</dbReference>
<sequence length="256" mass="25775">MNRHTLPRALFPVLVAVAAAAQPAAALPPQRPQVVDELTLSQVSGKYFGANMLVGLRVDLVSTLHTPQQGSASASGSLSIRRDGNGFEVQVDTRSGAVAGQHGAASAAGNPASTTGAETVRVNGIGQVSQIAGDGNAMANLTTISFEPSATTAATTHFNGLASSQASAGPLTARISFEDGGLQLGVAGPGARLGQQFNAGVDGQAGRISQVGQLAGHGLVGSNQLHLRLATEAMPVHMQHQLGIQQALAGLSALGR</sequence>
<accession>A0ABW2YMT8</accession>
<name>A0ABW2YMT8_9GAMM</name>
<comment type="caution">
    <text evidence="2">The sequence shown here is derived from an EMBL/GenBank/DDBJ whole genome shotgun (WGS) entry which is preliminary data.</text>
</comment>
<feature type="chain" id="PRO_5045772016" description="DUF5666 domain-containing protein" evidence="1">
    <location>
        <begin position="27"/>
        <end position="256"/>
    </location>
</feature>
<feature type="signal peptide" evidence="1">
    <location>
        <begin position="1"/>
        <end position="26"/>
    </location>
</feature>
<evidence type="ECO:0000313" key="2">
    <source>
        <dbReference type="EMBL" id="MFD0739707.1"/>
    </source>
</evidence>
<evidence type="ECO:0000313" key="3">
    <source>
        <dbReference type="Proteomes" id="UP001597090"/>
    </source>
</evidence>
<reference evidence="3" key="1">
    <citation type="journal article" date="2019" name="Int. J. Syst. Evol. Microbiol.">
        <title>The Global Catalogue of Microorganisms (GCM) 10K type strain sequencing project: providing services to taxonomists for standard genome sequencing and annotation.</title>
        <authorList>
            <consortium name="The Broad Institute Genomics Platform"/>
            <consortium name="The Broad Institute Genome Sequencing Center for Infectious Disease"/>
            <person name="Wu L."/>
            <person name="Ma J."/>
        </authorList>
    </citation>
    <scope>NUCLEOTIDE SEQUENCE [LARGE SCALE GENOMIC DNA]</scope>
    <source>
        <strain evidence="3">CCUG 55491</strain>
    </source>
</reference>
<organism evidence="2 3">
    <name type="scientific">Lysobacter koreensis</name>
    <dbReference type="NCBI Taxonomy" id="266122"/>
    <lineage>
        <taxon>Bacteria</taxon>
        <taxon>Pseudomonadati</taxon>
        <taxon>Pseudomonadota</taxon>
        <taxon>Gammaproteobacteria</taxon>
        <taxon>Lysobacterales</taxon>
        <taxon>Lysobacteraceae</taxon>
        <taxon>Lysobacter</taxon>
    </lineage>
</organism>
<proteinExistence type="predicted"/>
<protein>
    <recommendedName>
        <fullName evidence="4">DUF5666 domain-containing protein</fullName>
    </recommendedName>
</protein>
<keyword evidence="1" id="KW-0732">Signal</keyword>
<keyword evidence="3" id="KW-1185">Reference proteome</keyword>
<dbReference type="EMBL" id="JBHTIH010000004">
    <property type="protein sequence ID" value="MFD0739707.1"/>
    <property type="molecule type" value="Genomic_DNA"/>
</dbReference>
<evidence type="ECO:0000256" key="1">
    <source>
        <dbReference type="SAM" id="SignalP"/>
    </source>
</evidence>
<gene>
    <name evidence="2" type="ORF">ACFQZQ_10490</name>
</gene>